<organism evidence="4 5">
    <name type="scientific">Lolium multiflorum</name>
    <name type="common">Italian ryegrass</name>
    <name type="synonym">Lolium perenne subsp. multiflorum</name>
    <dbReference type="NCBI Taxonomy" id="4521"/>
    <lineage>
        <taxon>Eukaryota</taxon>
        <taxon>Viridiplantae</taxon>
        <taxon>Streptophyta</taxon>
        <taxon>Embryophyta</taxon>
        <taxon>Tracheophyta</taxon>
        <taxon>Spermatophyta</taxon>
        <taxon>Magnoliopsida</taxon>
        <taxon>Liliopsida</taxon>
        <taxon>Poales</taxon>
        <taxon>Poaceae</taxon>
        <taxon>BOP clade</taxon>
        <taxon>Pooideae</taxon>
        <taxon>Poodae</taxon>
        <taxon>Poeae</taxon>
        <taxon>Poeae Chloroplast Group 2 (Poeae type)</taxon>
        <taxon>Loliodinae</taxon>
        <taxon>Loliinae</taxon>
        <taxon>Lolium</taxon>
    </lineage>
</organism>
<dbReference type="PANTHER" id="PTHR46890:SF48">
    <property type="entry name" value="RNA-DIRECTED DNA POLYMERASE"/>
    <property type="match status" value="1"/>
</dbReference>
<keyword evidence="1" id="KW-0863">Zinc-finger</keyword>
<dbReference type="Pfam" id="PF13456">
    <property type="entry name" value="RVT_3"/>
    <property type="match status" value="1"/>
</dbReference>
<dbReference type="SUPFAM" id="SSF53098">
    <property type="entry name" value="Ribonuclease H-like"/>
    <property type="match status" value="1"/>
</dbReference>
<feature type="region of interest" description="Disordered" evidence="2">
    <location>
        <begin position="1069"/>
        <end position="1089"/>
    </location>
</feature>
<dbReference type="InterPro" id="IPR036691">
    <property type="entry name" value="Endo/exonu/phosph_ase_sf"/>
</dbReference>
<evidence type="ECO:0000313" key="4">
    <source>
        <dbReference type="EMBL" id="KAK1650518.1"/>
    </source>
</evidence>
<dbReference type="InterPro" id="IPR044730">
    <property type="entry name" value="RNase_H-like_dom_plant"/>
</dbReference>
<dbReference type="Proteomes" id="UP001231189">
    <property type="component" value="Unassembled WGS sequence"/>
</dbReference>
<dbReference type="SUPFAM" id="SSF56672">
    <property type="entry name" value="DNA/RNA polymerases"/>
    <property type="match status" value="1"/>
</dbReference>
<keyword evidence="1" id="KW-0862">Zinc</keyword>
<dbReference type="InterPro" id="IPR002156">
    <property type="entry name" value="RNaseH_domain"/>
</dbReference>
<feature type="region of interest" description="Disordered" evidence="2">
    <location>
        <begin position="62"/>
        <end position="125"/>
    </location>
</feature>
<dbReference type="InterPro" id="IPR000477">
    <property type="entry name" value="RT_dom"/>
</dbReference>
<comment type="caution">
    <text evidence="4">The sequence shown here is derived from an EMBL/GenBank/DDBJ whole genome shotgun (WGS) entry which is preliminary data.</text>
</comment>
<dbReference type="GO" id="GO:0008270">
    <property type="term" value="F:zinc ion binding"/>
    <property type="evidence" value="ECO:0007669"/>
    <property type="project" value="UniProtKB-KW"/>
</dbReference>
<dbReference type="Gene3D" id="3.30.420.10">
    <property type="entry name" value="Ribonuclease H-like superfamily/Ribonuclease H"/>
    <property type="match status" value="1"/>
</dbReference>
<dbReference type="InterPro" id="IPR001878">
    <property type="entry name" value="Znf_CCHC"/>
</dbReference>
<sequence length="1170" mass="131739">MVRMGENISDKWCPFEYEYLPEFCYTCGIIGHEDEECCIRVQRGERQQYGRWMRAQIQRKVGQGERLSWEGNSNQRPQRGFSFGNRSGGSGSDGPTWRKDASSKGDNNGPADKTGEVTSPMKIQKELNPAGSQKKLTFEEGGIGISEQALKRGEDRNGIQQREEAHDRAMVNLHNRNVVINNTTQGQSLGSASSGVVEDNKVANNQMDGKRLEWLRWKLGLTNMVAKDSDGQSGGLVLFWRNYVNLKAGLKSRYHIDSEITEGDGFKWRFTGIYGESKAEKKEETWKLLRTIRHHYDIPWLCVGDFNEILFSWEKVGGAARPQSCMDNFKEALEVCELHDFGFVGDAFTWRNNSRDHKTYIKERLDRAVASEGWCHRFCDFRVINEEPRHSDHSPVVVEIDEDRREGCGGGGERPFRFEAAWMVEENCKVVIRNAWEREAIGRGGKVMNAIKGVAADLQDWKKSSLGDRMEELLSHVEPRVMEEMNSDLMKEFTEAEIMAALENSGDLKAPGPDGMPSFFYKKNWEVVGPHVVKEVLAVLNGAELPDSWNETWVTLIPKINSPEEMKHLRPISLCNVVFKLISKVLAARLKTILDEIISPNQSAFVPGRLITDNILLAYEATHYMKTKRTGVVGVAALKLDMGKAYDRVEWPFLEQMMLGFSNRWVALIMKCCTSVKYRFKLNGSLTEEVTLSRGIRQGDPISPYPFLICGEAFSCLLNAAEADGRLTGVRVADNAPSFNHLLFADDSLILLTVTEESASHLKNILELYECCSGQTAEPIVGMSYTWRSILKGNQLLKEGVIKRVGNGATINVWTDPWIPREASPYVISRRGNLIIDKASDLIDTINGGWDEELVKECMWPADVVHVLNIPLCLETNDCWAWRLDSKGQFSVQRGEQMWRRMVFGKVRDKLLSCTGHKELVHSILKLEQGDKIKSVALLWEWWKHRNKINAESIKLDIDAVVINAVRNALEYTQFCVVPSNKKPQLNQKWKPPDEGVIKVNTDGSFFAASNLGGWGYVIRDCNGAVLGVAADRIDNASDALHTEAIAVLKAIQAAADWGVSNIWVESDAQPTEGTRRRTSSTLPMSMEARRSSARSVRLRLLLYMKTGDKQARCPRRRMDETIHADSWNGGLAWHTTCSIRSNGGRHAHHTQGGGDAHDPDHPAYAAEKP</sequence>
<dbReference type="PANTHER" id="PTHR46890">
    <property type="entry name" value="NON-LTR RETROLELEMENT REVERSE TRANSCRIPTASE-LIKE PROTEIN-RELATED"/>
    <property type="match status" value="1"/>
</dbReference>
<feature type="compositionally biased region" description="Basic and acidic residues" evidence="2">
    <location>
        <begin position="1156"/>
        <end position="1170"/>
    </location>
</feature>
<gene>
    <name evidence="4" type="ORF">QYE76_068323</name>
</gene>
<dbReference type="GO" id="GO:0003676">
    <property type="term" value="F:nucleic acid binding"/>
    <property type="evidence" value="ECO:0007669"/>
    <property type="project" value="InterPro"/>
</dbReference>
<accession>A0AAD8SG34</accession>
<protein>
    <recommendedName>
        <fullName evidence="3">CCHC-type domain-containing protein</fullName>
    </recommendedName>
</protein>
<feature type="domain" description="CCHC-type" evidence="3">
    <location>
        <begin position="24"/>
        <end position="37"/>
    </location>
</feature>
<dbReference type="GO" id="GO:0004523">
    <property type="term" value="F:RNA-DNA hybrid ribonuclease activity"/>
    <property type="evidence" value="ECO:0007669"/>
    <property type="project" value="InterPro"/>
</dbReference>
<dbReference type="Pfam" id="PF14392">
    <property type="entry name" value="zf-CCHC_4"/>
    <property type="match status" value="1"/>
</dbReference>
<dbReference type="SUPFAM" id="SSF56219">
    <property type="entry name" value="DNase I-like"/>
    <property type="match status" value="1"/>
</dbReference>
<proteinExistence type="predicted"/>
<dbReference type="AlphaFoldDB" id="A0AAD8SG34"/>
<dbReference type="InterPro" id="IPR025836">
    <property type="entry name" value="Zn_knuckle_CX2CX4HX4C"/>
</dbReference>
<dbReference type="CDD" id="cd06222">
    <property type="entry name" value="RNase_H_like"/>
    <property type="match status" value="1"/>
</dbReference>
<dbReference type="CDD" id="cd01650">
    <property type="entry name" value="RT_nLTR_like"/>
    <property type="match status" value="1"/>
</dbReference>
<name>A0AAD8SG34_LOLMU</name>
<dbReference type="InterPro" id="IPR036397">
    <property type="entry name" value="RNaseH_sf"/>
</dbReference>
<evidence type="ECO:0000256" key="2">
    <source>
        <dbReference type="SAM" id="MobiDB-lite"/>
    </source>
</evidence>
<feature type="region of interest" description="Disordered" evidence="2">
    <location>
        <begin position="1143"/>
        <end position="1170"/>
    </location>
</feature>
<keyword evidence="1" id="KW-0479">Metal-binding</keyword>
<dbReference type="InterPro" id="IPR043502">
    <property type="entry name" value="DNA/RNA_pol_sf"/>
</dbReference>
<keyword evidence="5" id="KW-1185">Reference proteome</keyword>
<dbReference type="Pfam" id="PF00078">
    <property type="entry name" value="RVT_1"/>
    <property type="match status" value="1"/>
</dbReference>
<dbReference type="EMBL" id="JAUUTY010000004">
    <property type="protein sequence ID" value="KAK1650518.1"/>
    <property type="molecule type" value="Genomic_DNA"/>
</dbReference>
<dbReference type="InterPro" id="IPR052343">
    <property type="entry name" value="Retrotransposon-Effector_Assoc"/>
</dbReference>
<evidence type="ECO:0000313" key="5">
    <source>
        <dbReference type="Proteomes" id="UP001231189"/>
    </source>
</evidence>
<dbReference type="Gene3D" id="3.60.10.10">
    <property type="entry name" value="Endonuclease/exonuclease/phosphatase"/>
    <property type="match status" value="1"/>
</dbReference>
<evidence type="ECO:0000256" key="1">
    <source>
        <dbReference type="PROSITE-ProRule" id="PRU00047"/>
    </source>
</evidence>
<evidence type="ECO:0000259" key="3">
    <source>
        <dbReference type="PROSITE" id="PS50158"/>
    </source>
</evidence>
<dbReference type="InterPro" id="IPR012337">
    <property type="entry name" value="RNaseH-like_sf"/>
</dbReference>
<reference evidence="4" key="1">
    <citation type="submission" date="2023-07" db="EMBL/GenBank/DDBJ databases">
        <title>A chromosome-level genome assembly of Lolium multiflorum.</title>
        <authorList>
            <person name="Chen Y."/>
            <person name="Copetti D."/>
            <person name="Kolliker R."/>
            <person name="Studer B."/>
        </authorList>
    </citation>
    <scope>NUCLEOTIDE SEQUENCE</scope>
    <source>
        <strain evidence="4">02402/16</strain>
        <tissue evidence="4">Leaf</tissue>
    </source>
</reference>
<dbReference type="PROSITE" id="PS50158">
    <property type="entry name" value="ZF_CCHC"/>
    <property type="match status" value="1"/>
</dbReference>